<evidence type="ECO:0000256" key="1">
    <source>
        <dbReference type="SAM" id="SignalP"/>
    </source>
</evidence>
<dbReference type="Proteomes" id="UP000053958">
    <property type="component" value="Unassembled WGS sequence"/>
</dbReference>
<comment type="caution">
    <text evidence="2">The sequence shown here is derived from an EMBL/GenBank/DDBJ whole genome shotgun (WGS) entry which is preliminary data.</text>
</comment>
<accession>A0A0F4YGR6</accession>
<dbReference type="RefSeq" id="XP_013323430.1">
    <property type="nucleotide sequence ID" value="XM_013467976.1"/>
</dbReference>
<dbReference type="STRING" id="1408163.A0A0F4YGR6"/>
<dbReference type="InterPro" id="IPR005197">
    <property type="entry name" value="Glyco_hydro_71"/>
</dbReference>
<gene>
    <name evidence="2" type="ORF">T310_9534</name>
</gene>
<reference evidence="2 3" key="1">
    <citation type="submission" date="2015-04" db="EMBL/GenBank/DDBJ databases">
        <authorList>
            <person name="Heijne W.H."/>
            <person name="Fedorova N.D."/>
            <person name="Nierman W.C."/>
            <person name="Vollebregt A.W."/>
            <person name="Zhao Z."/>
            <person name="Wu L."/>
            <person name="Kumar M."/>
            <person name="Stam H."/>
            <person name="van den Berg M.A."/>
            <person name="Pel H.J."/>
        </authorList>
    </citation>
    <scope>NUCLEOTIDE SEQUENCE [LARGE SCALE GENOMIC DNA]</scope>
    <source>
        <strain evidence="2 3">CBS 393.64</strain>
    </source>
</reference>
<dbReference type="AlphaFoldDB" id="A0A0F4YGR6"/>
<keyword evidence="1" id="KW-0732">Signal</keyword>
<feature type="signal peptide" evidence="1">
    <location>
        <begin position="1"/>
        <end position="20"/>
    </location>
</feature>
<dbReference type="CDD" id="cd11577">
    <property type="entry name" value="GH71"/>
    <property type="match status" value="1"/>
</dbReference>
<organism evidence="2 3">
    <name type="scientific">Rasamsonia emersonii (strain ATCC 16479 / CBS 393.64 / IMI 116815)</name>
    <dbReference type="NCBI Taxonomy" id="1408163"/>
    <lineage>
        <taxon>Eukaryota</taxon>
        <taxon>Fungi</taxon>
        <taxon>Dikarya</taxon>
        <taxon>Ascomycota</taxon>
        <taxon>Pezizomycotina</taxon>
        <taxon>Eurotiomycetes</taxon>
        <taxon>Eurotiomycetidae</taxon>
        <taxon>Eurotiales</taxon>
        <taxon>Trichocomaceae</taxon>
        <taxon>Rasamsonia</taxon>
    </lineage>
</organism>
<dbReference type="GO" id="GO:0051118">
    <property type="term" value="F:glucan endo-1,3-alpha-glucosidase activity"/>
    <property type="evidence" value="ECO:0007669"/>
    <property type="project" value="InterPro"/>
</dbReference>
<dbReference type="OrthoDB" id="3257981at2759"/>
<name>A0A0F4YGR6_RASE3</name>
<protein>
    <submittedName>
        <fullName evidence="2">Glucan endo-1,3-alpha-glucosidase agn1</fullName>
    </submittedName>
</protein>
<evidence type="ECO:0000313" key="2">
    <source>
        <dbReference type="EMBL" id="KKA16818.1"/>
    </source>
</evidence>
<keyword evidence="3" id="KW-1185">Reference proteome</keyword>
<proteinExistence type="predicted"/>
<dbReference type="EMBL" id="LASV01000733">
    <property type="protein sequence ID" value="KKA16818.1"/>
    <property type="molecule type" value="Genomic_DNA"/>
</dbReference>
<dbReference type="Pfam" id="PF03659">
    <property type="entry name" value="Glyco_hydro_71"/>
    <property type="match status" value="1"/>
</dbReference>
<evidence type="ECO:0000313" key="3">
    <source>
        <dbReference type="Proteomes" id="UP000053958"/>
    </source>
</evidence>
<dbReference type="Gene3D" id="3.20.20.80">
    <property type="entry name" value="Glycosidases"/>
    <property type="match status" value="1"/>
</dbReference>
<sequence>MRLPRSLILSLPVCSSYAAAKAVFAHYMVGTMTATEAVTDVKDAINAGFDAFALNVPSMDDWATSAISYLFSAANNAGSNFKLFFSFDMTQFNHPSQLLPLIEQYAANESYLQQDGRPFVSTFSGGTISNDDWNSKFRQPLQAKGINPFFVPNFDNWSGYPNGFFNTFTVADGVFGWESAWPEVSAGKVNVSDSVDQAALQEARAANKVYMMPLSTFQFKHMSGDGQNWYRIGELNYFDRMEQVLSLQPDFVELITWNDAGESHYVGNFWPEQIAGTDIGNYANGFDHTGWQQVLPSFINAYKSNVTDISKITPAGGKAVGVMWYRSLLTTANCSPDPMGKPSGWQNAQDAINFAVILPEGASGYTINVYSNNKQIGSFPANAGLNGQSVPGLQAGGGQRVEVVDSSNKTIISATGTKDVQAQTTGLCNYNYVVAALS</sequence>
<feature type="chain" id="PRO_5002481901" evidence="1">
    <location>
        <begin position="21"/>
        <end position="438"/>
    </location>
</feature>
<dbReference type="GeneID" id="25321467"/>